<sequence length="207" mass="22398">MLVAALLAFPVSRQLSSPRQRVISVDLVSAQRAAPTEPLPDTGQLTAQVSAPQTATPPLVAPKSVAPMPATNNPDDMTDAVNLLASDILHDPANREVREMLPRLDRYERITQLCSIEALEQVRLSGAAALADSAVPSAFGNTSISGVVMKAPNGAYRADRRWFEISFECTVGDDLESVAAFKFRLGRAIPKDAWESHNLITEDFDDD</sequence>
<protein>
    <submittedName>
        <fullName evidence="2">DUF930 domain-containing protein</fullName>
    </submittedName>
</protein>
<accession>A0A942E7T5</accession>
<feature type="compositionally biased region" description="Polar residues" evidence="1">
    <location>
        <begin position="43"/>
        <end position="56"/>
    </location>
</feature>
<keyword evidence="3" id="KW-1185">Reference proteome</keyword>
<comment type="caution">
    <text evidence="2">The sequence shown here is derived from an EMBL/GenBank/DDBJ whole genome shotgun (WGS) entry which is preliminary data.</text>
</comment>
<dbReference type="Proteomes" id="UP000678281">
    <property type="component" value="Unassembled WGS sequence"/>
</dbReference>
<feature type="region of interest" description="Disordered" evidence="1">
    <location>
        <begin position="34"/>
        <end position="64"/>
    </location>
</feature>
<dbReference type="Pfam" id="PF06059">
    <property type="entry name" value="DUF930"/>
    <property type="match status" value="1"/>
</dbReference>
<dbReference type="EMBL" id="JAGXTP010000002">
    <property type="protein sequence ID" value="MBS3849838.1"/>
    <property type="molecule type" value="Genomic_DNA"/>
</dbReference>
<gene>
    <name evidence="2" type="ORF">KD146_14140</name>
</gene>
<organism evidence="2 3">
    <name type="scientific">Devosia litorisediminis</name>
    <dbReference type="NCBI Taxonomy" id="2829817"/>
    <lineage>
        <taxon>Bacteria</taxon>
        <taxon>Pseudomonadati</taxon>
        <taxon>Pseudomonadota</taxon>
        <taxon>Alphaproteobacteria</taxon>
        <taxon>Hyphomicrobiales</taxon>
        <taxon>Devosiaceae</taxon>
        <taxon>Devosia</taxon>
    </lineage>
</organism>
<evidence type="ECO:0000256" key="1">
    <source>
        <dbReference type="SAM" id="MobiDB-lite"/>
    </source>
</evidence>
<proteinExistence type="predicted"/>
<dbReference type="AlphaFoldDB" id="A0A942E7T5"/>
<reference evidence="2" key="1">
    <citation type="submission" date="2021-04" db="EMBL/GenBank/DDBJ databases">
        <title>Devosia litorisediminis sp. nov., isolated from a sand dune.</title>
        <authorList>
            <person name="Park S."/>
            <person name="Yoon J.-H."/>
        </authorList>
    </citation>
    <scope>NUCLEOTIDE SEQUENCE</scope>
    <source>
        <strain evidence="2">BSSL-BM10</strain>
    </source>
</reference>
<evidence type="ECO:0000313" key="3">
    <source>
        <dbReference type="Proteomes" id="UP000678281"/>
    </source>
</evidence>
<evidence type="ECO:0000313" key="2">
    <source>
        <dbReference type="EMBL" id="MBS3849838.1"/>
    </source>
</evidence>
<name>A0A942E7T5_9HYPH</name>
<dbReference type="RefSeq" id="WP_212659468.1">
    <property type="nucleotide sequence ID" value="NZ_JAGXTP010000002.1"/>
</dbReference>
<dbReference type="InterPro" id="IPR009273">
    <property type="entry name" value="DUF930"/>
</dbReference>